<evidence type="ECO:0000313" key="20">
    <source>
        <dbReference type="EMBL" id="CAK8685596.1"/>
    </source>
</evidence>
<feature type="compositionally biased region" description="Polar residues" evidence="17">
    <location>
        <begin position="483"/>
        <end position="519"/>
    </location>
</feature>
<name>A0ABP0G176_CLALP</name>
<keyword evidence="8" id="KW-0597">Phosphoprotein</keyword>
<feature type="chain" id="PRO_5045790568" description="EF-hand domain-containing protein" evidence="18">
    <location>
        <begin position="19"/>
        <end position="519"/>
    </location>
</feature>
<evidence type="ECO:0000256" key="8">
    <source>
        <dbReference type="ARBA" id="ARBA00022553"/>
    </source>
</evidence>
<feature type="domain" description="EF-hand" evidence="19">
    <location>
        <begin position="292"/>
        <end position="327"/>
    </location>
</feature>
<evidence type="ECO:0000256" key="9">
    <source>
        <dbReference type="ARBA" id="ARBA00022658"/>
    </source>
</evidence>
<evidence type="ECO:0000256" key="12">
    <source>
        <dbReference type="ARBA" id="ARBA00022837"/>
    </source>
</evidence>
<evidence type="ECO:0000256" key="3">
    <source>
        <dbReference type="ARBA" id="ARBA00004555"/>
    </source>
</evidence>
<dbReference type="InterPro" id="IPR018247">
    <property type="entry name" value="EF_Hand_1_Ca_BS"/>
</dbReference>
<keyword evidence="16" id="KW-0175">Coiled coil</keyword>
<keyword evidence="15" id="KW-0472">Membrane</keyword>
<sequence length="519" mass="60401">MLIYKFLLLLFCVWSSSCAPAPTKLSPPPVDNVDEIEKAEQAADAMNTGLYYDQYLQKVIKLLESNEDFKKKMENANFDDIRAGKLSPEVNNMPWDIRDQLNSLKKEEMTRLRKILHAKTELEKGRKVKKSAYLTQIANHLDHENPHSFEAADLTNLIRAATTDLENFDKNRHEEFKNYEMKKELLREEKMQMLDEREREKAEKEFLEKRKQLAENSQMHHPGSKAQFEEAWKEDDGLREQDFNSKTFFSLHDLNSDGHLDSMELEALFEKDLKNAYNSSDPDYDYMQMEEERMRMRKHVMEEVDKDGDGVISLAEFLKYTELSEFANPDEDSYKTIDQLLAEHLLYTQDELSKYRGKIAEQEEEIKQKLELLKAEAKNLGGMRRELGDERREAAKDGIQEEEKLQLEVKEEVIKQQEEKLQAIHKDLQEQSKEVLQMKQQVQKHEAGEKVADSIKTKLDTLPPGEEKEKAIAQAHKELESLKTAQTGVNQQSDKANNNQKEIGNDPNQELQNSEGQTL</sequence>
<proteinExistence type="inferred from homology"/>
<gene>
    <name evidence="20" type="ORF">CVLEPA_LOCUS16709</name>
</gene>
<feature type="signal peptide" evidence="18">
    <location>
        <begin position="1"/>
        <end position="18"/>
    </location>
</feature>
<evidence type="ECO:0000256" key="4">
    <source>
        <dbReference type="ARBA" id="ARBA00004613"/>
    </source>
</evidence>
<keyword evidence="10 18" id="KW-0732">Signal</keyword>
<keyword evidence="11" id="KW-0677">Repeat</keyword>
<evidence type="ECO:0000256" key="6">
    <source>
        <dbReference type="ARBA" id="ARBA00022490"/>
    </source>
</evidence>
<feature type="domain" description="EF-hand" evidence="19">
    <location>
        <begin position="240"/>
        <end position="275"/>
    </location>
</feature>
<evidence type="ECO:0000256" key="7">
    <source>
        <dbReference type="ARBA" id="ARBA00022525"/>
    </source>
</evidence>
<dbReference type="SUPFAM" id="SSF47473">
    <property type="entry name" value="EF-hand"/>
    <property type="match status" value="1"/>
</dbReference>
<evidence type="ECO:0000256" key="14">
    <source>
        <dbReference type="ARBA" id="ARBA00023125"/>
    </source>
</evidence>
<evidence type="ECO:0000256" key="16">
    <source>
        <dbReference type="SAM" id="Coils"/>
    </source>
</evidence>
<feature type="compositionally biased region" description="Basic and acidic residues" evidence="17">
    <location>
        <begin position="443"/>
        <end position="481"/>
    </location>
</feature>
<dbReference type="InterPro" id="IPR002048">
    <property type="entry name" value="EF_hand_dom"/>
</dbReference>
<dbReference type="EMBL" id="CAWYQH010000100">
    <property type="protein sequence ID" value="CAK8685596.1"/>
    <property type="molecule type" value="Genomic_DNA"/>
</dbReference>
<feature type="coiled-coil region" evidence="16">
    <location>
        <begin position="151"/>
        <end position="217"/>
    </location>
</feature>
<protein>
    <recommendedName>
        <fullName evidence="19">EF-hand domain-containing protein</fullName>
    </recommendedName>
</protein>
<comment type="caution">
    <text evidence="20">The sequence shown here is derived from an EMBL/GenBank/DDBJ whole genome shotgun (WGS) entry which is preliminary data.</text>
</comment>
<keyword evidence="14" id="KW-0238">DNA-binding</keyword>
<keyword evidence="12" id="KW-0106">Calcium</keyword>
<evidence type="ECO:0000256" key="10">
    <source>
        <dbReference type="ARBA" id="ARBA00022729"/>
    </source>
</evidence>
<keyword evidence="9" id="KW-0344">Guanine-nucleotide releasing factor</keyword>
<dbReference type="PANTHER" id="PTHR19237">
    <property type="entry name" value="NUCLEOBINDIN"/>
    <property type="match status" value="1"/>
</dbReference>
<evidence type="ECO:0000256" key="1">
    <source>
        <dbReference type="ARBA" id="ARBA00004170"/>
    </source>
</evidence>
<organism evidence="20 21">
    <name type="scientific">Clavelina lepadiformis</name>
    <name type="common">Light-bulb sea squirt</name>
    <name type="synonym">Ascidia lepadiformis</name>
    <dbReference type="NCBI Taxonomy" id="159417"/>
    <lineage>
        <taxon>Eukaryota</taxon>
        <taxon>Metazoa</taxon>
        <taxon>Chordata</taxon>
        <taxon>Tunicata</taxon>
        <taxon>Ascidiacea</taxon>
        <taxon>Aplousobranchia</taxon>
        <taxon>Clavelinidae</taxon>
        <taxon>Clavelina</taxon>
    </lineage>
</organism>
<dbReference type="Pfam" id="PF25434">
    <property type="entry name" value="NUCB1_N"/>
    <property type="match status" value="1"/>
</dbReference>
<dbReference type="Pfam" id="PF13499">
    <property type="entry name" value="EF-hand_7"/>
    <property type="match status" value="1"/>
</dbReference>
<dbReference type="PROSITE" id="PS50222">
    <property type="entry name" value="EF_HAND_2"/>
    <property type="match status" value="2"/>
</dbReference>
<evidence type="ECO:0000259" key="19">
    <source>
        <dbReference type="PROSITE" id="PS50222"/>
    </source>
</evidence>
<evidence type="ECO:0000256" key="15">
    <source>
        <dbReference type="ARBA" id="ARBA00023136"/>
    </source>
</evidence>
<keyword evidence="7" id="KW-0964">Secreted</keyword>
<dbReference type="Gene3D" id="1.10.238.10">
    <property type="entry name" value="EF-hand"/>
    <property type="match status" value="1"/>
</dbReference>
<keyword evidence="13" id="KW-0333">Golgi apparatus</keyword>
<evidence type="ECO:0000256" key="5">
    <source>
        <dbReference type="ARBA" id="ARBA00008063"/>
    </source>
</evidence>
<dbReference type="PROSITE" id="PS00018">
    <property type="entry name" value="EF_HAND_1"/>
    <property type="match status" value="2"/>
</dbReference>
<evidence type="ECO:0000256" key="18">
    <source>
        <dbReference type="SAM" id="SignalP"/>
    </source>
</evidence>
<dbReference type="InterPro" id="IPR057576">
    <property type="entry name" value="NUCB1_N"/>
</dbReference>
<dbReference type="Proteomes" id="UP001642483">
    <property type="component" value="Unassembled WGS sequence"/>
</dbReference>
<keyword evidence="6" id="KW-0963">Cytoplasm</keyword>
<dbReference type="InterPro" id="IPR011992">
    <property type="entry name" value="EF-hand-dom_pair"/>
</dbReference>
<feature type="region of interest" description="Disordered" evidence="17">
    <location>
        <begin position="435"/>
        <end position="519"/>
    </location>
</feature>
<reference evidence="20 21" key="1">
    <citation type="submission" date="2024-02" db="EMBL/GenBank/DDBJ databases">
        <authorList>
            <person name="Daric V."/>
            <person name="Darras S."/>
        </authorList>
    </citation>
    <scope>NUCLEOTIDE SEQUENCE [LARGE SCALE GENOMIC DNA]</scope>
</reference>
<accession>A0ABP0G176</accession>
<dbReference type="PANTHER" id="PTHR19237:SF20">
    <property type="entry name" value="NUCLEOBINDIN 1"/>
    <property type="match status" value="1"/>
</dbReference>
<evidence type="ECO:0000256" key="2">
    <source>
        <dbReference type="ARBA" id="ARBA00004496"/>
    </source>
</evidence>
<comment type="subcellular location">
    <subcellularLocation>
        <location evidence="2">Cytoplasm</location>
    </subcellularLocation>
    <subcellularLocation>
        <location evidence="3">Golgi apparatus</location>
    </subcellularLocation>
    <subcellularLocation>
        <location evidence="1">Membrane</location>
        <topology evidence="1">Peripheral membrane protein</topology>
    </subcellularLocation>
    <subcellularLocation>
        <location evidence="4">Secreted</location>
    </subcellularLocation>
</comment>
<evidence type="ECO:0000256" key="13">
    <source>
        <dbReference type="ARBA" id="ARBA00023034"/>
    </source>
</evidence>
<keyword evidence="21" id="KW-1185">Reference proteome</keyword>
<comment type="similarity">
    <text evidence="5">Belongs to the nucleobindin family.</text>
</comment>
<evidence type="ECO:0000256" key="11">
    <source>
        <dbReference type="ARBA" id="ARBA00022737"/>
    </source>
</evidence>
<evidence type="ECO:0000313" key="21">
    <source>
        <dbReference type="Proteomes" id="UP001642483"/>
    </source>
</evidence>
<dbReference type="PROSITE" id="PS51257">
    <property type="entry name" value="PROKAR_LIPOPROTEIN"/>
    <property type="match status" value="1"/>
</dbReference>
<evidence type="ECO:0000256" key="17">
    <source>
        <dbReference type="SAM" id="MobiDB-lite"/>
    </source>
</evidence>
<dbReference type="InterPro" id="IPR040250">
    <property type="entry name" value="Nucleobindin"/>
</dbReference>